<comment type="subcellular location">
    <subcellularLocation>
        <location evidence="1">Cell membrane</location>
        <topology evidence="1">Multi-pass membrane protein</topology>
    </subcellularLocation>
</comment>
<evidence type="ECO:0000256" key="7">
    <source>
        <dbReference type="ARBA" id="ARBA00022989"/>
    </source>
</evidence>
<dbReference type="InterPro" id="IPR040690">
    <property type="entry name" value="FtsX_ECD"/>
</dbReference>
<keyword evidence="15" id="KW-1185">Reference proteome</keyword>
<feature type="transmembrane region" description="Helical" evidence="11">
    <location>
        <begin position="179"/>
        <end position="203"/>
    </location>
</feature>
<evidence type="ECO:0000256" key="3">
    <source>
        <dbReference type="ARBA" id="ARBA00021907"/>
    </source>
</evidence>
<keyword evidence="7 11" id="KW-1133">Transmembrane helix</keyword>
<dbReference type="InterPro" id="IPR003838">
    <property type="entry name" value="ABC3_permease_C"/>
</dbReference>
<dbReference type="GO" id="GO:0005886">
    <property type="term" value="C:plasma membrane"/>
    <property type="evidence" value="ECO:0007669"/>
    <property type="project" value="UniProtKB-SubCell"/>
</dbReference>
<name>A0A0M2PYV9_PROHO</name>
<feature type="transmembrane region" description="Helical" evidence="11">
    <location>
        <begin position="34"/>
        <end position="55"/>
    </location>
</feature>
<accession>A0A0M2PYV9</accession>
<dbReference type="GO" id="GO:0051301">
    <property type="term" value="P:cell division"/>
    <property type="evidence" value="ECO:0007669"/>
    <property type="project" value="UniProtKB-KW"/>
</dbReference>
<dbReference type="PANTHER" id="PTHR47755">
    <property type="entry name" value="CELL DIVISION PROTEIN FTSX"/>
    <property type="match status" value="1"/>
</dbReference>
<organism evidence="14 15">
    <name type="scientific">Prochlorothrix hollandica PCC 9006 = CALU 1027</name>
    <dbReference type="NCBI Taxonomy" id="317619"/>
    <lineage>
        <taxon>Bacteria</taxon>
        <taxon>Bacillati</taxon>
        <taxon>Cyanobacteriota</taxon>
        <taxon>Cyanophyceae</taxon>
        <taxon>Prochlorotrichales</taxon>
        <taxon>Prochlorotrichaceae</taxon>
        <taxon>Prochlorothrix</taxon>
    </lineage>
</organism>
<dbReference type="Gene3D" id="3.30.70.3040">
    <property type="match status" value="1"/>
</dbReference>
<proteinExistence type="inferred from homology"/>
<evidence type="ECO:0000256" key="9">
    <source>
        <dbReference type="ARBA" id="ARBA00023306"/>
    </source>
</evidence>
<dbReference type="PIRSF" id="PIRSF003097">
    <property type="entry name" value="FtsX"/>
    <property type="match status" value="1"/>
</dbReference>
<evidence type="ECO:0000256" key="11">
    <source>
        <dbReference type="SAM" id="Phobius"/>
    </source>
</evidence>
<evidence type="ECO:0000256" key="8">
    <source>
        <dbReference type="ARBA" id="ARBA00023136"/>
    </source>
</evidence>
<dbReference type="STRING" id="317619.GCA_000332315_00048"/>
<evidence type="ECO:0000256" key="10">
    <source>
        <dbReference type="PIRNR" id="PIRNR003097"/>
    </source>
</evidence>
<dbReference type="RefSeq" id="WP_017710769.1">
    <property type="nucleotide sequence ID" value="NZ_KB235933.1"/>
</dbReference>
<feature type="domain" description="ABC3 transporter permease C-terminal" evidence="12">
    <location>
        <begin position="184"/>
        <end position="304"/>
    </location>
</feature>
<dbReference type="eggNOG" id="COG2177">
    <property type="taxonomic scope" value="Bacteria"/>
</dbReference>
<keyword evidence="4 10" id="KW-1003">Cell membrane</keyword>
<feature type="domain" description="FtsX extracellular" evidence="13">
    <location>
        <begin position="68"/>
        <end position="159"/>
    </location>
</feature>
<evidence type="ECO:0000256" key="5">
    <source>
        <dbReference type="ARBA" id="ARBA00022618"/>
    </source>
</evidence>
<evidence type="ECO:0000259" key="13">
    <source>
        <dbReference type="Pfam" id="PF18075"/>
    </source>
</evidence>
<dbReference type="PANTHER" id="PTHR47755:SF1">
    <property type="entry name" value="CELL DIVISION PROTEIN FTSX"/>
    <property type="match status" value="1"/>
</dbReference>
<reference evidence="14" key="1">
    <citation type="submission" date="2012-04" db="EMBL/GenBank/DDBJ databases">
        <authorList>
            <person name="Borisov I.G."/>
            <person name="Ivanikova N.V."/>
            <person name="Pinevich A.V."/>
        </authorList>
    </citation>
    <scope>NUCLEOTIDE SEQUENCE [LARGE SCALE GENOMIC DNA]</scope>
    <source>
        <strain evidence="14">CALU 1027</strain>
    </source>
</reference>
<evidence type="ECO:0000256" key="1">
    <source>
        <dbReference type="ARBA" id="ARBA00004651"/>
    </source>
</evidence>
<gene>
    <name evidence="14" type="ORF">PROH_06520</name>
</gene>
<dbReference type="AlphaFoldDB" id="A0A0M2PYV9"/>
<keyword evidence="8 10" id="KW-0472">Membrane</keyword>
<dbReference type="EMBL" id="AJTX02000004">
    <property type="protein sequence ID" value="KKI99576.1"/>
    <property type="molecule type" value="Genomic_DNA"/>
</dbReference>
<evidence type="ECO:0000313" key="14">
    <source>
        <dbReference type="EMBL" id="KKI99576.1"/>
    </source>
</evidence>
<evidence type="ECO:0000313" key="15">
    <source>
        <dbReference type="Proteomes" id="UP000034681"/>
    </source>
</evidence>
<feature type="transmembrane region" description="Helical" evidence="11">
    <location>
        <begin position="278"/>
        <end position="301"/>
    </location>
</feature>
<dbReference type="InterPro" id="IPR004513">
    <property type="entry name" value="FtsX"/>
</dbReference>
<evidence type="ECO:0000256" key="2">
    <source>
        <dbReference type="ARBA" id="ARBA00007379"/>
    </source>
</evidence>
<evidence type="ECO:0000256" key="6">
    <source>
        <dbReference type="ARBA" id="ARBA00022692"/>
    </source>
</evidence>
<comment type="similarity">
    <text evidence="2 10">Belongs to the ABC-4 integral membrane protein family. FtsX subfamily.</text>
</comment>
<dbReference type="OrthoDB" id="9813411at2"/>
<dbReference type="Proteomes" id="UP000034681">
    <property type="component" value="Unassembled WGS sequence"/>
</dbReference>
<keyword evidence="9 10" id="KW-0131">Cell cycle</keyword>
<keyword evidence="5 10" id="KW-0132">Cell division</keyword>
<evidence type="ECO:0000259" key="12">
    <source>
        <dbReference type="Pfam" id="PF02687"/>
    </source>
</evidence>
<sequence>MTQRPVPSRPSTSRTTYLLQETGRSLRRGGWMNWAAISTITVLLLLLGLSLQVGWQLDRLVGQFGNQLEINVFLSPGVAGESLVDYVQPLPGVGEVLVITQDQAWISLSQELDLPDLATITAQFQGNPLVDELRVKARSAPVIPGLVAALEALGGVETVQYRPDLVERLEQVNRGLRGFGLGTIALLTFTALTVITTTIRLVILAQRREVEIMQLVGATATWIALPFLLQGGFFGSVGGGVAWVLLLGIQQGLGQILSQQPDFLQVLATGLQLSWTEWLLLPLILVGFGTAVGLLGSLLAVRPLVWGDGTSPSSGVL</sequence>
<keyword evidence="6 11" id="KW-0812">Transmembrane</keyword>
<dbReference type="Pfam" id="PF02687">
    <property type="entry name" value="FtsX"/>
    <property type="match status" value="1"/>
</dbReference>
<protein>
    <recommendedName>
        <fullName evidence="3 10">Cell division protein FtsX</fullName>
    </recommendedName>
</protein>
<evidence type="ECO:0000256" key="4">
    <source>
        <dbReference type="ARBA" id="ARBA00022475"/>
    </source>
</evidence>
<comment type="caution">
    <text evidence="14">The sequence shown here is derived from an EMBL/GenBank/DDBJ whole genome shotgun (WGS) entry which is preliminary data.</text>
</comment>
<dbReference type="Pfam" id="PF18075">
    <property type="entry name" value="FtsX_ECD"/>
    <property type="match status" value="1"/>
</dbReference>